<dbReference type="AlphaFoldDB" id="A0A015SX66"/>
<evidence type="ECO:0000259" key="1">
    <source>
        <dbReference type="PROSITE" id="PS51729"/>
    </source>
</evidence>
<dbReference type="EMBL" id="JGCY01000260">
    <property type="protein sequence ID" value="EXY74857.1"/>
    <property type="molecule type" value="Genomic_DNA"/>
</dbReference>
<dbReference type="PROSITE" id="PS51729">
    <property type="entry name" value="GNAT_YJDJ"/>
    <property type="match status" value="1"/>
</dbReference>
<accession>A0A015SX66</accession>
<dbReference type="PATRIC" id="fig|1339315.3.peg.2118"/>
<keyword evidence="2" id="KW-0808">Transferase</keyword>
<dbReference type="Gene3D" id="3.40.630.30">
    <property type="match status" value="1"/>
</dbReference>
<organism evidence="2 3">
    <name type="scientific">Bacteroides fragilis str. 3988T(B)14</name>
    <dbReference type="NCBI Taxonomy" id="1339315"/>
    <lineage>
        <taxon>Bacteria</taxon>
        <taxon>Pseudomonadati</taxon>
        <taxon>Bacteroidota</taxon>
        <taxon>Bacteroidia</taxon>
        <taxon>Bacteroidales</taxon>
        <taxon>Bacteroidaceae</taxon>
        <taxon>Bacteroides</taxon>
    </lineage>
</organism>
<protein>
    <submittedName>
        <fullName evidence="2">Putative acetyltransferase</fullName>
    </submittedName>
</protein>
<proteinExistence type="predicted"/>
<name>A0A015SX66_BACFG</name>
<dbReference type="GO" id="GO:0016740">
    <property type="term" value="F:transferase activity"/>
    <property type="evidence" value="ECO:0007669"/>
    <property type="project" value="UniProtKB-KW"/>
</dbReference>
<comment type="caution">
    <text evidence="2">The sequence shown here is derived from an EMBL/GenBank/DDBJ whole genome shotgun (WGS) entry which is preliminary data.</text>
</comment>
<dbReference type="PANTHER" id="PTHR31435:SF10">
    <property type="entry name" value="BSR4717 PROTEIN"/>
    <property type="match status" value="1"/>
</dbReference>
<feature type="domain" description="N-acetyltransferase" evidence="1">
    <location>
        <begin position="8"/>
        <end position="94"/>
    </location>
</feature>
<dbReference type="InterPro" id="IPR045057">
    <property type="entry name" value="Gcn5-rel_NAT"/>
</dbReference>
<evidence type="ECO:0000313" key="3">
    <source>
        <dbReference type="Proteomes" id="UP000020529"/>
    </source>
</evidence>
<gene>
    <name evidence="2" type="ORF">M124_1339</name>
</gene>
<dbReference type="InterPro" id="IPR031165">
    <property type="entry name" value="GNAT_YJDJ"/>
</dbReference>
<dbReference type="GeneID" id="60367917"/>
<dbReference type="Proteomes" id="UP000020529">
    <property type="component" value="Unassembled WGS sequence"/>
</dbReference>
<dbReference type="SUPFAM" id="SSF55729">
    <property type="entry name" value="Acyl-CoA N-acyltransferases (Nat)"/>
    <property type="match status" value="1"/>
</dbReference>
<reference evidence="2 3" key="1">
    <citation type="submission" date="2014-02" db="EMBL/GenBank/DDBJ databases">
        <authorList>
            <person name="Sears C."/>
            <person name="Carroll K."/>
            <person name="Sack B.R."/>
            <person name="Qadri F."/>
            <person name="Myers L.L."/>
            <person name="Chung G.-T."/>
            <person name="Escheverria P."/>
            <person name="Fraser C.M."/>
            <person name="Sadzewicz L."/>
            <person name="Shefchek K.A."/>
            <person name="Tallon L."/>
            <person name="Das S.P."/>
            <person name="Daugherty S."/>
            <person name="Mongodin E.F."/>
        </authorList>
    </citation>
    <scope>NUCLEOTIDE SEQUENCE [LARGE SCALE GENOMIC DNA]</scope>
    <source>
        <strain evidence="3">3988T(B)14</strain>
    </source>
</reference>
<dbReference type="RefSeq" id="WP_005786368.1">
    <property type="nucleotide sequence ID" value="NZ_JGCY01000260.1"/>
</dbReference>
<dbReference type="InterPro" id="IPR016181">
    <property type="entry name" value="Acyl_CoA_acyltransferase"/>
</dbReference>
<dbReference type="Pfam" id="PF14542">
    <property type="entry name" value="Acetyltransf_CG"/>
    <property type="match status" value="1"/>
</dbReference>
<sequence length="100" mass="11547">MTENYELIDNEEKHQYEFHVEGYVPRIEYIKSLNGEIYLTHTEVPAALGGHGIGSQLAEKVLTDIERQGLRLVPLCPFVAGYIHKHPEWKRIVLRGIHIQ</sequence>
<evidence type="ECO:0000313" key="2">
    <source>
        <dbReference type="EMBL" id="EXY74857.1"/>
    </source>
</evidence>
<dbReference type="PANTHER" id="PTHR31435">
    <property type="entry name" value="PROTEIN NATD1"/>
    <property type="match status" value="1"/>
</dbReference>